<evidence type="ECO:0000313" key="1">
    <source>
        <dbReference type="EMBL" id="ODM03596.1"/>
    </source>
</evidence>
<comment type="caution">
    <text evidence="1">The sequence shown here is derived from an EMBL/GenBank/DDBJ whole genome shotgun (WGS) entry which is preliminary data.</text>
</comment>
<sequence>MYLKGIIKDAKELEFAIFCIESIASELGADAEQVYKALTEKSDILKGYIVPEYEILHTQSKEYIVNDIIELMKEKGVEV</sequence>
<dbReference type="RefSeq" id="WP_069154032.1">
    <property type="nucleotide sequence ID" value="NZ_MCGH01000003.1"/>
</dbReference>
<dbReference type="Proteomes" id="UP000094067">
    <property type="component" value="Unassembled WGS sequence"/>
</dbReference>
<gene>
    <name evidence="1" type="ORF">BEI61_04394</name>
</gene>
<evidence type="ECO:0000313" key="2">
    <source>
        <dbReference type="Proteomes" id="UP000094067"/>
    </source>
</evidence>
<dbReference type="Pfam" id="PF12668">
    <property type="entry name" value="DUF3791"/>
    <property type="match status" value="1"/>
</dbReference>
<organism evidence="1 2">
    <name type="scientific">Eisenbergiella tayi</name>
    <dbReference type="NCBI Taxonomy" id="1432052"/>
    <lineage>
        <taxon>Bacteria</taxon>
        <taxon>Bacillati</taxon>
        <taxon>Bacillota</taxon>
        <taxon>Clostridia</taxon>
        <taxon>Lachnospirales</taxon>
        <taxon>Lachnospiraceae</taxon>
        <taxon>Eisenbergiella</taxon>
    </lineage>
</organism>
<reference evidence="1 2" key="1">
    <citation type="submission" date="2016-07" db="EMBL/GenBank/DDBJ databases">
        <title>Characterization of isolates of Eisenbergiella tayi derived from blood cultures, using whole genome sequencing.</title>
        <authorList>
            <person name="Burdz T."/>
            <person name="Wiebe D."/>
            <person name="Huynh C."/>
            <person name="Bernard K."/>
        </authorList>
    </citation>
    <scope>NUCLEOTIDE SEQUENCE [LARGE SCALE GENOMIC DNA]</scope>
    <source>
        <strain evidence="1 2">NML 110608</strain>
    </source>
</reference>
<dbReference type="EMBL" id="MCGH01000003">
    <property type="protein sequence ID" value="ODM03596.1"/>
    <property type="molecule type" value="Genomic_DNA"/>
</dbReference>
<dbReference type="AlphaFoldDB" id="A0A1E3A5T3"/>
<proteinExistence type="predicted"/>
<name>A0A1E3A5T3_9FIRM</name>
<accession>A0A1E3A5T3</accession>
<protein>
    <submittedName>
        <fullName evidence="1">Uncharacterized protein</fullName>
    </submittedName>
</protein>
<dbReference type="InterPro" id="IPR024269">
    <property type="entry name" value="DUF3791"/>
</dbReference>